<dbReference type="Proteomes" id="UP001235064">
    <property type="component" value="Unassembled WGS sequence"/>
</dbReference>
<dbReference type="EMBL" id="JASXSZ010000001">
    <property type="protein sequence ID" value="MDL9978635.1"/>
    <property type="molecule type" value="Genomic_DNA"/>
</dbReference>
<gene>
    <name evidence="1" type="ORF">QSV35_04770</name>
</gene>
<comment type="caution">
    <text evidence="1">The sequence shown here is derived from an EMBL/GenBank/DDBJ whole genome shotgun (WGS) entry which is preliminary data.</text>
</comment>
<accession>A0ABT7MW08</accession>
<organism evidence="1 2">
    <name type="scientific">Microbacterium candidum</name>
    <dbReference type="NCBI Taxonomy" id="3041922"/>
    <lineage>
        <taxon>Bacteria</taxon>
        <taxon>Bacillati</taxon>
        <taxon>Actinomycetota</taxon>
        <taxon>Actinomycetes</taxon>
        <taxon>Micrococcales</taxon>
        <taxon>Microbacteriaceae</taxon>
        <taxon>Microbacterium</taxon>
    </lineage>
</organism>
<dbReference type="RefSeq" id="WP_286287213.1">
    <property type="nucleotide sequence ID" value="NZ_JASXSZ010000001.1"/>
</dbReference>
<proteinExistence type="predicted"/>
<evidence type="ECO:0000313" key="2">
    <source>
        <dbReference type="Proteomes" id="UP001235064"/>
    </source>
</evidence>
<name>A0ABT7MW08_9MICO</name>
<reference evidence="1 2" key="1">
    <citation type="submission" date="2023-06" db="EMBL/GenBank/DDBJ databases">
        <title>Microbacterium sp. nov., isolated from a waste landfill.</title>
        <authorList>
            <person name="Wen W."/>
        </authorList>
    </citation>
    <scope>NUCLEOTIDE SEQUENCE [LARGE SCALE GENOMIC DNA]</scope>
    <source>
        <strain evidence="1 2">ASV49</strain>
    </source>
</reference>
<keyword evidence="2" id="KW-1185">Reference proteome</keyword>
<protein>
    <submittedName>
        <fullName evidence="1">Uncharacterized protein</fullName>
    </submittedName>
</protein>
<sequence>MADWRRIRTEYDRSAVDWQKLHAYARKIANEVGRRDPHASSWKLMSRYWRRADKMPSYTETFRNSIDYLLLRDGTLVVEVVSWSEMLNPSYWETPKESSRHPFDDETVQMFDFEPRYYLSRDGNVETNRDHGPKLLVHAKGVGLSKRLKELLGS</sequence>
<evidence type="ECO:0000313" key="1">
    <source>
        <dbReference type="EMBL" id="MDL9978635.1"/>
    </source>
</evidence>